<name>A0A8J1UCH8_OWEFU</name>
<evidence type="ECO:0000256" key="4">
    <source>
        <dbReference type="ARBA" id="ARBA00022490"/>
    </source>
</evidence>
<dbReference type="InterPro" id="IPR007150">
    <property type="entry name" value="HUS1/Mec3"/>
</dbReference>
<dbReference type="GO" id="GO:0005829">
    <property type="term" value="C:cytosol"/>
    <property type="evidence" value="ECO:0007669"/>
    <property type="project" value="UniProtKB-SubCell"/>
</dbReference>
<dbReference type="Pfam" id="PF04005">
    <property type="entry name" value="Hus1"/>
    <property type="match status" value="1"/>
</dbReference>
<dbReference type="GO" id="GO:0000724">
    <property type="term" value="P:double-strand break repair via homologous recombination"/>
    <property type="evidence" value="ECO:0007669"/>
    <property type="project" value="TreeGrafter"/>
</dbReference>
<keyword evidence="11" id="KW-1185">Reference proteome</keyword>
<dbReference type="GO" id="GO:0006289">
    <property type="term" value="P:nucleotide-excision repair"/>
    <property type="evidence" value="ECO:0007669"/>
    <property type="project" value="TreeGrafter"/>
</dbReference>
<dbReference type="GO" id="GO:0031573">
    <property type="term" value="P:mitotic intra-S DNA damage checkpoint signaling"/>
    <property type="evidence" value="ECO:0007669"/>
    <property type="project" value="TreeGrafter"/>
</dbReference>
<dbReference type="GO" id="GO:0033314">
    <property type="term" value="P:mitotic DNA replication checkpoint signaling"/>
    <property type="evidence" value="ECO:0007669"/>
    <property type="project" value="TreeGrafter"/>
</dbReference>
<gene>
    <name evidence="10" type="ORF">OFUS_LOCUS1504</name>
</gene>
<dbReference type="FunFam" id="3.70.10.10:FF:000006">
    <property type="entry name" value="Checkpoint protein"/>
    <property type="match status" value="1"/>
</dbReference>
<dbReference type="Proteomes" id="UP000749559">
    <property type="component" value="Unassembled WGS sequence"/>
</dbReference>
<reference evidence="10" key="1">
    <citation type="submission" date="2022-03" db="EMBL/GenBank/DDBJ databases">
        <authorList>
            <person name="Martin C."/>
        </authorList>
    </citation>
    <scope>NUCLEOTIDE SEQUENCE</scope>
</reference>
<dbReference type="OrthoDB" id="10063861at2759"/>
<dbReference type="AlphaFoldDB" id="A0A8J1UCH8"/>
<evidence type="ECO:0000256" key="5">
    <source>
        <dbReference type="ARBA" id="ARBA00022763"/>
    </source>
</evidence>
<dbReference type="PANTHER" id="PTHR12900">
    <property type="entry name" value="MITOTIC AND DNA DAMAGE CHECKPOINT PROTEIN HUS1"/>
    <property type="match status" value="1"/>
</dbReference>
<comment type="subunit">
    <text evidence="8">Component of the toroidal 9-1-1 (RAD9-RAD1-HUS1) complex, composed of RAD9A, RAD1 and HUS1. The 9-1-1 complex associates with LIG1, POLB, FEN1, RAD17, HDAC1, RPA1 and RPA2. The 9-1-1 complex associates with the RAD17-RFC complex. HUS1 interacts with POLB, HDAC1, FEN1, PCNA and RAD9B. HUS1 does not interact with RAD17. Interacts with DNAJC7.</text>
</comment>
<evidence type="ECO:0000256" key="8">
    <source>
        <dbReference type="ARBA" id="ARBA00061731"/>
    </source>
</evidence>
<keyword evidence="5" id="KW-0227">DNA damage</keyword>
<proteinExistence type="inferred from homology"/>
<organism evidence="10 11">
    <name type="scientific">Owenia fusiformis</name>
    <name type="common">Polychaete worm</name>
    <dbReference type="NCBI Taxonomy" id="6347"/>
    <lineage>
        <taxon>Eukaryota</taxon>
        <taxon>Metazoa</taxon>
        <taxon>Spiralia</taxon>
        <taxon>Lophotrochozoa</taxon>
        <taxon>Annelida</taxon>
        <taxon>Polychaeta</taxon>
        <taxon>Sedentaria</taxon>
        <taxon>Canalipalpata</taxon>
        <taxon>Sabellida</taxon>
        <taxon>Oweniida</taxon>
        <taxon>Oweniidae</taxon>
        <taxon>Owenia</taxon>
    </lineage>
</organism>
<accession>A0A8J1UCH8</accession>
<dbReference type="GO" id="GO:0030896">
    <property type="term" value="C:checkpoint clamp complex"/>
    <property type="evidence" value="ECO:0007669"/>
    <property type="project" value="InterPro"/>
</dbReference>
<dbReference type="GO" id="GO:0009314">
    <property type="term" value="P:response to radiation"/>
    <property type="evidence" value="ECO:0007669"/>
    <property type="project" value="UniProtKB-ARBA"/>
</dbReference>
<evidence type="ECO:0000256" key="3">
    <source>
        <dbReference type="ARBA" id="ARBA00005563"/>
    </source>
</evidence>
<dbReference type="InterPro" id="IPR016580">
    <property type="entry name" value="HUS1"/>
</dbReference>
<evidence type="ECO:0000256" key="6">
    <source>
        <dbReference type="ARBA" id="ARBA00023242"/>
    </source>
</evidence>
<comment type="subcellular location">
    <subcellularLocation>
        <location evidence="2">Cytoplasm</location>
        <location evidence="2">Cytosol</location>
    </subcellularLocation>
    <subcellularLocation>
        <location evidence="1">Nucleus</location>
    </subcellularLocation>
</comment>
<comment type="similarity">
    <text evidence="3 9">Belongs to the HUS1 family.</text>
</comment>
<evidence type="ECO:0000256" key="9">
    <source>
        <dbReference type="PIRNR" id="PIRNR011312"/>
    </source>
</evidence>
<dbReference type="GO" id="GO:0044778">
    <property type="term" value="P:meiotic DNA integrity checkpoint signaling"/>
    <property type="evidence" value="ECO:0007669"/>
    <property type="project" value="TreeGrafter"/>
</dbReference>
<dbReference type="PIRSF" id="PIRSF011312">
    <property type="entry name" value="Cell_cycle_HUS1"/>
    <property type="match status" value="1"/>
</dbReference>
<dbReference type="PANTHER" id="PTHR12900:SF0">
    <property type="entry name" value="CHECKPOINT PROTEIN"/>
    <property type="match status" value="1"/>
</dbReference>
<dbReference type="GO" id="GO:0035861">
    <property type="term" value="C:site of double-strand break"/>
    <property type="evidence" value="ECO:0007669"/>
    <property type="project" value="TreeGrafter"/>
</dbReference>
<dbReference type="Gene3D" id="3.70.10.10">
    <property type="match status" value="1"/>
</dbReference>
<dbReference type="GO" id="GO:0005730">
    <property type="term" value="C:nucleolus"/>
    <property type="evidence" value="ECO:0007669"/>
    <property type="project" value="InterPro"/>
</dbReference>
<comment type="function">
    <text evidence="7">Component of the 9-1-1 cell-cycle checkpoint response complex that plays a major role in DNA repair. The 9-1-1 complex is recruited to DNA lesion upon damage by the RAD17-replication factor C (RFC) clamp loader complex. Acts then as a sliding clamp platform on DNA for several proteins involved in long-patch base excision repair (LP-BER). The 9-1-1 complex stimulates DNA polymerase beta (POLB) activity by increasing its affinity for the 3'-OH end of the primer-template and stabilizes POLB to those sites where LP-BER proceeds; endonuclease FEN1 cleavage activity on substrates with double, nick, or gap flaps of distinct sequences and lengths; and DNA ligase I (LIG1) on long-patch base excision repair substrates. The 9-1-1 complex is necessary for the recruitment of RHNO1 to sites of double-stranded breaks (DSB) occurring during the S phase.</text>
</comment>
<dbReference type="EMBL" id="CAIIXF020000001">
    <property type="protein sequence ID" value="CAH1773977.1"/>
    <property type="molecule type" value="Genomic_DNA"/>
</dbReference>
<evidence type="ECO:0000256" key="2">
    <source>
        <dbReference type="ARBA" id="ARBA00004514"/>
    </source>
</evidence>
<evidence type="ECO:0000313" key="10">
    <source>
        <dbReference type="EMBL" id="CAH1773977.1"/>
    </source>
</evidence>
<comment type="caution">
    <text evidence="10">The sequence shown here is derived from an EMBL/GenBank/DDBJ whole genome shotgun (WGS) entry which is preliminary data.</text>
</comment>
<evidence type="ECO:0000256" key="7">
    <source>
        <dbReference type="ARBA" id="ARBA00055414"/>
    </source>
</evidence>
<sequence length="286" mass="33153">MRFRAKLVDIGCIQHFTRVVSTIAKLVKGCTLRLTSNKIYFILSERVANGGISIWCELTQGHFFNEYQIEGLSEEFNEIYLDVIPDNLLRALKTGQQAKSVKIKLTKKHTPCLTVEVELPSLSNHSRFVTHDIPVNVIPRRLWDDFEEPEMPDFDVSIYMPHLKTLRHVVDRMKNLSNFVVIRANQNGEMTLKIETDMASVSTHFKDLTNPDWSKDQDQSQNRNIQTDSNQFIQARIDIRKFSQFLSGQQVNPQKVICNIVDNRIIHFFVLHEDVSLQYFMPVIST</sequence>
<keyword evidence="4" id="KW-0963">Cytoplasm</keyword>
<protein>
    <recommendedName>
        <fullName evidence="9">Checkpoint protein</fullName>
    </recommendedName>
</protein>
<keyword evidence="6" id="KW-0539">Nucleus</keyword>
<dbReference type="GO" id="GO:0000723">
    <property type="term" value="P:telomere maintenance"/>
    <property type="evidence" value="ECO:0007669"/>
    <property type="project" value="TreeGrafter"/>
</dbReference>
<evidence type="ECO:0000313" key="11">
    <source>
        <dbReference type="Proteomes" id="UP000749559"/>
    </source>
</evidence>
<evidence type="ECO:0000256" key="1">
    <source>
        <dbReference type="ARBA" id="ARBA00004123"/>
    </source>
</evidence>